<dbReference type="Pfam" id="PF01369">
    <property type="entry name" value="Sec7"/>
    <property type="match status" value="1"/>
</dbReference>
<proteinExistence type="predicted"/>
<dbReference type="InterPro" id="IPR035999">
    <property type="entry name" value="Sec7_dom_sf"/>
</dbReference>
<dbReference type="InterPro" id="IPR011993">
    <property type="entry name" value="PH-like_dom_sf"/>
</dbReference>
<feature type="compositionally biased region" description="Basic residues" evidence="1">
    <location>
        <begin position="654"/>
        <end position="668"/>
    </location>
</feature>
<feature type="compositionally biased region" description="Basic and acidic residues" evidence="1">
    <location>
        <begin position="779"/>
        <end position="792"/>
    </location>
</feature>
<dbReference type="GO" id="GO:0005085">
    <property type="term" value="F:guanyl-nucleotide exchange factor activity"/>
    <property type="evidence" value="ECO:0007669"/>
    <property type="project" value="InterPro"/>
</dbReference>
<evidence type="ECO:0000313" key="3">
    <source>
        <dbReference type="EMBL" id="OXG21933.1"/>
    </source>
</evidence>
<feature type="region of interest" description="Disordered" evidence="1">
    <location>
        <begin position="1443"/>
        <end position="1475"/>
    </location>
</feature>
<feature type="compositionally biased region" description="Polar residues" evidence="1">
    <location>
        <begin position="567"/>
        <end position="578"/>
    </location>
</feature>
<feature type="compositionally biased region" description="Polar residues" evidence="1">
    <location>
        <begin position="585"/>
        <end position="598"/>
    </location>
</feature>
<feature type="compositionally biased region" description="Low complexity" evidence="1">
    <location>
        <begin position="669"/>
        <end position="691"/>
    </location>
</feature>
<feature type="region of interest" description="Disordered" evidence="1">
    <location>
        <begin position="1543"/>
        <end position="1568"/>
    </location>
</feature>
<protein>
    <recommendedName>
        <fullName evidence="2">SEC7 domain-containing protein</fullName>
    </recommendedName>
</protein>
<feature type="region of interest" description="Disordered" evidence="1">
    <location>
        <begin position="430"/>
        <end position="519"/>
    </location>
</feature>
<comment type="caution">
    <text evidence="3">The sequence shown here is derived from an EMBL/GenBank/DDBJ whole genome shotgun (WGS) entry which is preliminary data.</text>
</comment>
<feature type="region of interest" description="Disordered" evidence="1">
    <location>
        <begin position="891"/>
        <end position="932"/>
    </location>
</feature>
<evidence type="ECO:0000256" key="1">
    <source>
        <dbReference type="SAM" id="MobiDB-lite"/>
    </source>
</evidence>
<gene>
    <name evidence="3" type="ORF">C361_03360</name>
</gene>
<dbReference type="OrthoDB" id="430364at2759"/>
<feature type="compositionally biased region" description="Polar residues" evidence="1">
    <location>
        <begin position="717"/>
        <end position="750"/>
    </location>
</feature>
<sequence>MSTSPKYYHASRPSSRSASRQDDRPASPQTKAQIRLAAIAKLKRAASLPRNTDGRRPVQRHAEARTDDSSSDAEGSPGILPVPVEVSSLPRPDIPPNPTNDEQEMLSPSPVQITFDHASIHPSIDHMQVQRSASASSSYNMTSNDYPSPTNGANPERHAMQLAQSYLPSLTQRGINSPQQQVPLVDRNTPSPLPTLGELRTLQRSNSQAARAQAMSKLTGRKGTMMNDDVSLHLPLSGSLQRAGTLGANANPMLSTPSRRRAEFSRPVAQDRYQVTTFDEPRPRLQRSFTVSSSNMGEERRSAVGRRMVERLAERRAARQKEEEEVRRLWEKRKAAANLIGKGQAHDIGRPGTDEQDRLQVTQSVSKTSSDSGVHIQATTVAASNMLSAPERPVSGVTMQSAQFEYEDHLRRSLSSRTARGAMGVVSEPVPHMTVPSVQSEATEEDTEQLNTPTLPQDPMNPHPKSQAFGASTPDLDAPLLPPHPPFITPTRHRAHDSTSTIQGSSNSPGRSTPGGSSILSGLDSMMFVTGGTEAQYAQLASQGQANWPIEVAEGSDWGTPGKEMHQTTLISSPTSSARTDRPRSSTSEIFSTQISETGRTESDYRSPNSHNSYGMPSTGSAMSSWEEVGKSDEVSKSPVNHSYHARSESVGARMKRTMKSAMRKRSQSRSSMTSSSPPVSPQWGSGASAAPSQASIARIWPKGEPVANSRIANHHPSVSSLSPSQADSAATSSSNLIQHQLSSGPSQVSLLPRANLSDPRIHISKLSPFPGIEHLESRAAGHEESPGEKPKLIQQVSDSAVPSDTFASIPGGTPAPENIYALPLVARLEANKRLSGESVTKRNWLTKALTSPRASLSRKISYGDVRNQGNPLGRGAMVISSDIDPFASTASPPMGAVSASSTPSMPSSMSPGGKPKAASPMVPAVPETNEDRTRATRLIRLREGESAPGTMQKKVQMRKEAMLSKKTIDILRRMDEVLALGPEHPARPEMLDDPPRKFLMSSQILQVVNANIVKDRFLFLFTDLLVIAKPILVHNIHATLDTQFTVKNIVSLDKLVVTDPNGESPAESGRHPVVDNFVDKFIQDPVEACRYLAEESNPKVDLATLSGLILKTPELDKTQIGLLLGNNEGLTNAFVDRFHFRNIRVDDALRIFLLSLRLPTDHVSCETLLKTFAERYYAANHEHLTYNQELAIELVLTIMQFNDALYSTFGFTSANNIITREAFITAFRRKDPHSLVSDDLLSQIYTSLRSMRLTQALASSEVRFERRAVISLPHTSIKLTYNVWSEKIYINIPAPDSKLRIKLLGEGLEFDPPELDFANKTEESFRVKGTSLGVKTVLLVRVGDNAALYASLGSTRHFTVERAFMRHTFQIAFSNRIGLKRKYCFSTNSSAACRKWIELLEKQIKETKGAKPMKESSSRNVVRQTAEAVSFQVLRDALITSEETAQPTQESTVFRPGGNGTAQAEKDVEPRSRTGSISATYSQFALKEEYELGPLQPTQGEKDMDKASKKANTRTGKELVLLCRQNSLVPRLVNLLHAGAVHGPDDGQAREGNDRVENVVRSKGKRV</sequence>
<dbReference type="InterPro" id="IPR000904">
    <property type="entry name" value="Sec7_dom"/>
</dbReference>
<evidence type="ECO:0000259" key="2">
    <source>
        <dbReference type="PROSITE" id="PS50190"/>
    </source>
</evidence>
<dbReference type="GO" id="GO:0032012">
    <property type="term" value="P:regulation of ARF protein signal transduction"/>
    <property type="evidence" value="ECO:0007669"/>
    <property type="project" value="InterPro"/>
</dbReference>
<dbReference type="Proteomes" id="UP000199727">
    <property type="component" value="Unassembled WGS sequence"/>
</dbReference>
<feature type="compositionally biased region" description="Basic and acidic residues" evidence="1">
    <location>
        <begin position="52"/>
        <end position="68"/>
    </location>
</feature>
<dbReference type="SUPFAM" id="SSF50729">
    <property type="entry name" value="PH domain-like"/>
    <property type="match status" value="1"/>
</dbReference>
<dbReference type="PROSITE" id="PS50190">
    <property type="entry name" value="SEC7"/>
    <property type="match status" value="1"/>
</dbReference>
<feature type="compositionally biased region" description="Polar residues" evidence="1">
    <location>
        <begin position="498"/>
        <end position="519"/>
    </location>
</feature>
<feature type="compositionally biased region" description="Polar residues" evidence="1">
    <location>
        <begin position="139"/>
        <end position="153"/>
    </location>
</feature>
<dbReference type="PANTHER" id="PTHR10663:SF405">
    <property type="entry name" value="ARF GUANINE NUCLEOTIDE EXCHANGE FACTOR SYT1"/>
    <property type="match status" value="1"/>
</dbReference>
<feature type="compositionally biased region" description="Polar residues" evidence="1">
    <location>
        <begin position="1443"/>
        <end position="1453"/>
    </location>
</feature>
<dbReference type="SMART" id="SM00222">
    <property type="entry name" value="Sec7"/>
    <property type="match status" value="1"/>
</dbReference>
<feature type="region of interest" description="Disordered" evidence="1">
    <location>
        <begin position="554"/>
        <end position="691"/>
    </location>
</feature>
<feature type="region of interest" description="Disordered" evidence="1">
    <location>
        <begin position="1"/>
        <end position="106"/>
    </location>
</feature>
<feature type="domain" description="SEC7" evidence="2">
    <location>
        <begin position="1064"/>
        <end position="1252"/>
    </location>
</feature>
<dbReference type="Gene3D" id="1.10.220.20">
    <property type="match status" value="1"/>
</dbReference>
<dbReference type="InterPro" id="IPR023394">
    <property type="entry name" value="Sec7_C_sf"/>
</dbReference>
<dbReference type="Gene3D" id="1.10.1000.11">
    <property type="entry name" value="Arf Nucleotide-binding Site Opener,domain 2"/>
    <property type="match status" value="1"/>
</dbReference>
<name>A0A854QE95_CRYNE</name>
<dbReference type="Gene3D" id="2.30.29.30">
    <property type="entry name" value="Pleckstrin-homology domain (PH domain)/Phosphotyrosine-binding domain (PTB)"/>
    <property type="match status" value="1"/>
</dbReference>
<feature type="compositionally biased region" description="Low complexity" evidence="1">
    <location>
        <begin position="899"/>
        <end position="918"/>
    </location>
</feature>
<evidence type="ECO:0000313" key="4">
    <source>
        <dbReference type="Proteomes" id="UP000199727"/>
    </source>
</evidence>
<dbReference type="PANTHER" id="PTHR10663">
    <property type="entry name" value="GUANYL-NUCLEOTIDE EXCHANGE FACTOR"/>
    <property type="match status" value="1"/>
</dbReference>
<accession>A0A854QE95</accession>
<feature type="compositionally biased region" description="Basic and acidic residues" evidence="1">
    <location>
        <begin position="1544"/>
        <end position="1561"/>
    </location>
</feature>
<feature type="region of interest" description="Disordered" evidence="1">
    <location>
        <begin position="708"/>
        <end position="752"/>
    </location>
</feature>
<organism evidence="3 4">
    <name type="scientific">Cryptococcus neoformans Tu259-1</name>
    <dbReference type="NCBI Taxonomy" id="1230072"/>
    <lineage>
        <taxon>Eukaryota</taxon>
        <taxon>Fungi</taxon>
        <taxon>Dikarya</taxon>
        <taxon>Basidiomycota</taxon>
        <taxon>Agaricomycotina</taxon>
        <taxon>Tremellomycetes</taxon>
        <taxon>Tremellales</taxon>
        <taxon>Cryptococcaceae</taxon>
        <taxon>Cryptococcus</taxon>
        <taxon>Cryptococcus neoformans species complex</taxon>
    </lineage>
</organism>
<dbReference type="EMBL" id="AMKT01000041">
    <property type="protein sequence ID" value="OXG21933.1"/>
    <property type="molecule type" value="Genomic_DNA"/>
</dbReference>
<feature type="compositionally biased region" description="Polar residues" evidence="1">
    <location>
        <begin position="795"/>
        <end position="807"/>
    </location>
</feature>
<feature type="region of interest" description="Disordered" evidence="1">
    <location>
        <begin position="779"/>
        <end position="814"/>
    </location>
</feature>
<reference evidence="3 4" key="1">
    <citation type="submission" date="2017-06" db="EMBL/GenBank/DDBJ databases">
        <title>Global population genomics of the pathogenic fungus Cryptococcus neoformans var. grubii.</title>
        <authorList>
            <person name="Cuomo C."/>
            <person name="Litvintseva A."/>
            <person name="Chen Y."/>
            <person name="Young S."/>
            <person name="Zeng Q."/>
            <person name="Chapman S."/>
            <person name="Gujja S."/>
            <person name="Saif S."/>
            <person name="Birren B."/>
        </authorList>
    </citation>
    <scope>NUCLEOTIDE SEQUENCE [LARGE SCALE GENOMIC DNA]</scope>
    <source>
        <strain evidence="3 4">Tu259-1</strain>
    </source>
</reference>
<feature type="compositionally biased region" description="Polar residues" evidence="1">
    <location>
        <begin position="606"/>
        <end position="624"/>
    </location>
</feature>
<feature type="region of interest" description="Disordered" evidence="1">
    <location>
        <begin position="131"/>
        <end position="156"/>
    </location>
</feature>
<feature type="region of interest" description="Disordered" evidence="1">
    <location>
        <begin position="244"/>
        <end position="265"/>
    </location>
</feature>
<dbReference type="SUPFAM" id="SSF48425">
    <property type="entry name" value="Sec7 domain"/>
    <property type="match status" value="1"/>
</dbReference>